<keyword evidence="8" id="KW-0472">Membrane</keyword>
<gene>
    <name evidence="11" type="ORF">E3T28_14175</name>
</gene>
<dbReference type="InterPro" id="IPR003593">
    <property type="entry name" value="AAA+_ATPase"/>
</dbReference>
<dbReference type="PANTHER" id="PTHR42781">
    <property type="entry name" value="SPERMIDINE/PUTRESCINE IMPORT ATP-BINDING PROTEIN POTA"/>
    <property type="match status" value="1"/>
</dbReference>
<dbReference type="Gene3D" id="3.40.50.300">
    <property type="entry name" value="P-loop containing nucleotide triphosphate hydrolases"/>
    <property type="match status" value="1"/>
</dbReference>
<dbReference type="EMBL" id="SOGQ01000079">
    <property type="protein sequence ID" value="TFC95083.1"/>
    <property type="molecule type" value="Genomic_DNA"/>
</dbReference>
<evidence type="ECO:0000256" key="5">
    <source>
        <dbReference type="ARBA" id="ARBA00022840"/>
    </source>
</evidence>
<evidence type="ECO:0000256" key="1">
    <source>
        <dbReference type="ARBA" id="ARBA00022448"/>
    </source>
</evidence>
<comment type="caution">
    <text evidence="11">The sequence shown here is derived from an EMBL/GenBank/DDBJ whole genome shotgun (WGS) entry which is preliminary data.</text>
</comment>
<protein>
    <submittedName>
        <fullName evidence="11">ABC transporter ATP-binding protein</fullName>
    </submittedName>
</protein>
<dbReference type="PROSITE" id="PS00211">
    <property type="entry name" value="ABC_TRANSPORTER_1"/>
    <property type="match status" value="1"/>
</dbReference>
<dbReference type="Proteomes" id="UP000297853">
    <property type="component" value="Unassembled WGS sequence"/>
</dbReference>
<dbReference type="Pfam" id="PF00005">
    <property type="entry name" value="ABC_tran"/>
    <property type="match status" value="1"/>
</dbReference>
<evidence type="ECO:0000256" key="9">
    <source>
        <dbReference type="SAM" id="MobiDB-lite"/>
    </source>
</evidence>
<evidence type="ECO:0000313" key="11">
    <source>
        <dbReference type="EMBL" id="TFC95083.1"/>
    </source>
</evidence>
<evidence type="ECO:0000256" key="8">
    <source>
        <dbReference type="ARBA" id="ARBA00023136"/>
    </source>
</evidence>
<keyword evidence="4" id="KW-0547">Nucleotide-binding</keyword>
<dbReference type="PROSITE" id="PS50893">
    <property type="entry name" value="ABC_TRANSPORTER_2"/>
    <property type="match status" value="1"/>
</dbReference>
<evidence type="ECO:0000256" key="7">
    <source>
        <dbReference type="ARBA" id="ARBA00023065"/>
    </source>
</evidence>
<keyword evidence="1" id="KW-0813">Transport</keyword>
<dbReference type="SUPFAM" id="SSF52540">
    <property type="entry name" value="P-loop containing nucleoside triphosphate hydrolases"/>
    <property type="match status" value="1"/>
</dbReference>
<accession>A0ABY2IUE6</accession>
<dbReference type="InterPro" id="IPR050093">
    <property type="entry name" value="ABC_SmlMolc_Importer"/>
</dbReference>
<evidence type="ECO:0000256" key="2">
    <source>
        <dbReference type="ARBA" id="ARBA00022475"/>
    </source>
</evidence>
<evidence type="ECO:0000256" key="3">
    <source>
        <dbReference type="ARBA" id="ARBA00022496"/>
    </source>
</evidence>
<keyword evidence="5 11" id="KW-0067">ATP-binding</keyword>
<dbReference type="InterPro" id="IPR027417">
    <property type="entry name" value="P-loop_NTPase"/>
</dbReference>
<proteinExistence type="predicted"/>
<reference evidence="11 12" key="1">
    <citation type="submission" date="2019-03" db="EMBL/GenBank/DDBJ databases">
        <title>Genomics of glacier-inhabiting Cryobacterium strains.</title>
        <authorList>
            <person name="Liu Q."/>
            <person name="Xin Y.-H."/>
        </authorList>
    </citation>
    <scope>NUCLEOTIDE SEQUENCE [LARGE SCALE GENOMIC DNA]</scope>
    <source>
        <strain evidence="11 12">TMT1-23-1</strain>
    </source>
</reference>
<dbReference type="PANTHER" id="PTHR42781:SF4">
    <property type="entry name" value="SPERMIDINE_PUTRESCINE IMPORT ATP-BINDING PROTEIN POTA"/>
    <property type="match status" value="1"/>
</dbReference>
<dbReference type="CDD" id="cd03259">
    <property type="entry name" value="ABC_Carb_Solutes_like"/>
    <property type="match status" value="1"/>
</dbReference>
<feature type="compositionally biased region" description="Polar residues" evidence="9">
    <location>
        <begin position="1"/>
        <end position="13"/>
    </location>
</feature>
<sequence length="402" mass="42433">MTSASPSAASRQRTPGEVGSGPPPTLRLDGVGHRYGATTALHDVNLSVERGEVLALVGPSGCGKSTLLRIVAGLVAPSSGTLMINGADATKLRAERRGVGYVPQSYALFPHLSVRDNIGYGLAARRVPRQLRDERIDRVLELTRMSSYGGRAPSDLSGGQRQRVALARALVVEPSVLLLDEPLSALDPQLRDGMRRELRALLAAADCSTIIVTHDQSEALGLADRVAVMQDGRLIQTGTVHAVWNAPAHPFVAEFVAGAATFSAVSENGVIVLADDWRLPAAHFSAPGDVATVPDGPCFVVVRQIDGVVLREHPDPGSREAIVVDAEPRGSTWSLRVRLLVDGRDNPGQPELTVSSATAWLPGLRLGLSLRAPGTTIHPAPPLNAAPAPGAMRPPTRRGRPT</sequence>
<organism evidence="11 12">
    <name type="scientific">Cryobacterium sinapicolor</name>
    <dbReference type="NCBI Taxonomy" id="1259236"/>
    <lineage>
        <taxon>Bacteria</taxon>
        <taxon>Bacillati</taxon>
        <taxon>Actinomycetota</taxon>
        <taxon>Actinomycetes</taxon>
        <taxon>Micrococcales</taxon>
        <taxon>Microbacteriaceae</taxon>
        <taxon>Cryobacterium</taxon>
    </lineage>
</organism>
<keyword evidence="6" id="KW-0408">Iron</keyword>
<keyword evidence="12" id="KW-1185">Reference proteome</keyword>
<evidence type="ECO:0000256" key="4">
    <source>
        <dbReference type="ARBA" id="ARBA00022741"/>
    </source>
</evidence>
<name>A0ABY2IUE6_9MICO</name>
<dbReference type="SMART" id="SM00382">
    <property type="entry name" value="AAA"/>
    <property type="match status" value="1"/>
</dbReference>
<keyword evidence="3" id="KW-0410">Iron transport</keyword>
<dbReference type="InterPro" id="IPR017871">
    <property type="entry name" value="ABC_transporter-like_CS"/>
</dbReference>
<feature type="region of interest" description="Disordered" evidence="9">
    <location>
        <begin position="375"/>
        <end position="402"/>
    </location>
</feature>
<dbReference type="RefSeq" id="WP_134432491.1">
    <property type="nucleotide sequence ID" value="NZ_SOGQ01000079.1"/>
</dbReference>
<feature type="region of interest" description="Disordered" evidence="9">
    <location>
        <begin position="1"/>
        <end position="25"/>
    </location>
</feature>
<evidence type="ECO:0000313" key="12">
    <source>
        <dbReference type="Proteomes" id="UP000297853"/>
    </source>
</evidence>
<dbReference type="GO" id="GO:0005524">
    <property type="term" value="F:ATP binding"/>
    <property type="evidence" value="ECO:0007669"/>
    <property type="project" value="UniProtKB-KW"/>
</dbReference>
<keyword evidence="2" id="KW-1003">Cell membrane</keyword>
<evidence type="ECO:0000256" key="6">
    <source>
        <dbReference type="ARBA" id="ARBA00023004"/>
    </source>
</evidence>
<feature type="domain" description="ABC transporter" evidence="10">
    <location>
        <begin position="26"/>
        <end position="256"/>
    </location>
</feature>
<evidence type="ECO:0000259" key="10">
    <source>
        <dbReference type="PROSITE" id="PS50893"/>
    </source>
</evidence>
<dbReference type="InterPro" id="IPR015853">
    <property type="entry name" value="ABC_transpr_FbpC"/>
</dbReference>
<dbReference type="InterPro" id="IPR003439">
    <property type="entry name" value="ABC_transporter-like_ATP-bd"/>
</dbReference>
<keyword evidence="7" id="KW-0406">Ion transport</keyword>